<reference evidence="1" key="1">
    <citation type="submission" date="2017-02" db="UniProtKB">
        <authorList>
            <consortium name="WormBaseParasite"/>
        </authorList>
    </citation>
    <scope>IDENTIFICATION</scope>
</reference>
<dbReference type="WBParaSite" id="TTAC_0001151901-mRNA-1">
    <property type="protein sequence ID" value="TTAC_0001151901-mRNA-1"/>
    <property type="gene ID" value="TTAC_0001151901"/>
</dbReference>
<name>A0A0R3XD92_HYDTA</name>
<protein>
    <submittedName>
        <fullName evidence="1">Hydrophob_seed domain-containing protein</fullName>
    </submittedName>
</protein>
<organism evidence="1">
    <name type="scientific">Hydatigena taeniaeformis</name>
    <name type="common">Feline tapeworm</name>
    <name type="synonym">Taenia taeniaeformis</name>
    <dbReference type="NCBI Taxonomy" id="6205"/>
    <lineage>
        <taxon>Eukaryota</taxon>
        <taxon>Metazoa</taxon>
        <taxon>Spiralia</taxon>
        <taxon>Lophotrochozoa</taxon>
        <taxon>Platyhelminthes</taxon>
        <taxon>Cestoda</taxon>
        <taxon>Eucestoda</taxon>
        <taxon>Cyclophyllidea</taxon>
        <taxon>Taeniidae</taxon>
        <taxon>Hydatigera</taxon>
    </lineage>
</organism>
<proteinExistence type="predicted"/>
<accession>A0A0R3XD92</accession>
<sequence>LHLFLIASSCISVSDNESVLFYGGLKVDKSTGVGSTALCGGKVVVVVMRVGLAMCTHVRQTLQVNCVPVKVVLPEQTMSDKCSCSAKIKFGLCDRTATSVASVVGDFLAKCADGLGAEGERQLKDGCIPPGNPINFIFKV</sequence>
<dbReference type="AlphaFoldDB" id="A0A0R3XD92"/>
<evidence type="ECO:0000313" key="1">
    <source>
        <dbReference type="WBParaSite" id="TTAC_0001151901-mRNA-1"/>
    </source>
</evidence>